<evidence type="ECO:0000256" key="12">
    <source>
        <dbReference type="ARBA" id="ARBA00022958"/>
    </source>
</evidence>
<dbReference type="Proteomes" id="UP001268683">
    <property type="component" value="Chromosome"/>
</dbReference>
<dbReference type="NCBIfam" id="NF009848">
    <property type="entry name" value="PRK13318.1-6"/>
    <property type="match status" value="1"/>
</dbReference>
<feature type="binding site" evidence="16">
    <location>
        <begin position="108"/>
        <end position="111"/>
    </location>
    <ligand>
        <name>substrate</name>
    </ligand>
</feature>
<comment type="catalytic activity">
    <reaction evidence="1 16">
        <text>(R)-pantothenate + ATP = (R)-4'-phosphopantothenate + ADP + H(+)</text>
        <dbReference type="Rhea" id="RHEA:16373"/>
        <dbReference type="ChEBI" id="CHEBI:10986"/>
        <dbReference type="ChEBI" id="CHEBI:15378"/>
        <dbReference type="ChEBI" id="CHEBI:29032"/>
        <dbReference type="ChEBI" id="CHEBI:30616"/>
        <dbReference type="ChEBI" id="CHEBI:456216"/>
        <dbReference type="EC" id="2.7.1.33"/>
    </reaction>
</comment>
<dbReference type="KEGG" id="tmk:QGN29_12655"/>
<dbReference type="CDD" id="cd24015">
    <property type="entry name" value="ASKHA_NBD_PanK-III"/>
    <property type="match status" value="1"/>
</dbReference>
<keyword evidence="18" id="KW-1185">Reference proteome</keyword>
<dbReference type="GO" id="GO:0015937">
    <property type="term" value="P:coenzyme A biosynthetic process"/>
    <property type="evidence" value="ECO:0007669"/>
    <property type="project" value="UniProtKB-UniRule"/>
</dbReference>
<dbReference type="Gene3D" id="3.30.420.40">
    <property type="match status" value="2"/>
</dbReference>
<dbReference type="RefSeq" id="WP_310798237.1">
    <property type="nucleotide sequence ID" value="NZ_CP123872.1"/>
</dbReference>
<keyword evidence="10 16" id="KW-0418">Kinase</keyword>
<evidence type="ECO:0000313" key="17">
    <source>
        <dbReference type="EMBL" id="WND02401.1"/>
    </source>
</evidence>
<keyword evidence="7 16" id="KW-0963">Cytoplasm</keyword>
<evidence type="ECO:0000256" key="2">
    <source>
        <dbReference type="ARBA" id="ARBA00001958"/>
    </source>
</evidence>
<dbReference type="GO" id="GO:0004594">
    <property type="term" value="F:pantothenate kinase activity"/>
    <property type="evidence" value="ECO:0007669"/>
    <property type="project" value="UniProtKB-UniRule"/>
</dbReference>
<proteinExistence type="inferred from homology"/>
<dbReference type="GO" id="GO:0005737">
    <property type="term" value="C:cytoplasm"/>
    <property type="evidence" value="ECO:0007669"/>
    <property type="project" value="UniProtKB-SubCell"/>
</dbReference>
<keyword evidence="9 16" id="KW-0547">Nucleotide-binding</keyword>
<evidence type="ECO:0000256" key="4">
    <source>
        <dbReference type="ARBA" id="ARBA00005225"/>
    </source>
</evidence>
<dbReference type="AlphaFoldDB" id="A0AA52ECT6"/>
<comment type="cofactor">
    <cofactor evidence="16">
        <name>NH4(+)</name>
        <dbReference type="ChEBI" id="CHEBI:28938"/>
    </cofactor>
    <cofactor evidence="16">
        <name>K(+)</name>
        <dbReference type="ChEBI" id="CHEBI:29103"/>
    </cofactor>
    <text evidence="16">A monovalent cation. Ammonium or potassium.</text>
</comment>
<dbReference type="EMBL" id="CP123872">
    <property type="protein sequence ID" value="WND02401.1"/>
    <property type="molecule type" value="Genomic_DNA"/>
</dbReference>
<dbReference type="Pfam" id="PF03309">
    <property type="entry name" value="Pan_kinase"/>
    <property type="match status" value="1"/>
</dbReference>
<evidence type="ECO:0000256" key="13">
    <source>
        <dbReference type="ARBA" id="ARBA00022993"/>
    </source>
</evidence>
<dbReference type="PANTHER" id="PTHR34265:SF1">
    <property type="entry name" value="TYPE III PANTOTHENATE KINASE"/>
    <property type="match status" value="1"/>
</dbReference>
<feature type="binding site" evidence="16">
    <location>
        <position position="130"/>
    </location>
    <ligand>
        <name>K(+)</name>
        <dbReference type="ChEBI" id="CHEBI:29103"/>
    </ligand>
</feature>
<accession>A0AA52ECT6</accession>
<dbReference type="NCBIfam" id="TIGR00671">
    <property type="entry name" value="baf"/>
    <property type="match status" value="1"/>
</dbReference>
<evidence type="ECO:0000256" key="1">
    <source>
        <dbReference type="ARBA" id="ARBA00001206"/>
    </source>
</evidence>
<evidence type="ECO:0000256" key="5">
    <source>
        <dbReference type="ARBA" id="ARBA00011738"/>
    </source>
</evidence>
<evidence type="ECO:0000256" key="7">
    <source>
        <dbReference type="ARBA" id="ARBA00022490"/>
    </source>
</evidence>
<keyword evidence="13 16" id="KW-0173">Coenzyme A biosynthesis</keyword>
<evidence type="ECO:0000256" key="8">
    <source>
        <dbReference type="ARBA" id="ARBA00022679"/>
    </source>
</evidence>
<comment type="similarity">
    <text evidence="14 16">Belongs to the type III pantothenate kinase family.</text>
</comment>
<dbReference type="SUPFAM" id="SSF53067">
    <property type="entry name" value="Actin-like ATPase domain"/>
    <property type="match status" value="2"/>
</dbReference>
<evidence type="ECO:0000256" key="15">
    <source>
        <dbReference type="ARBA" id="ARBA00040883"/>
    </source>
</evidence>
<keyword evidence="11 16" id="KW-0067">ATP-binding</keyword>
<evidence type="ECO:0000256" key="10">
    <source>
        <dbReference type="ARBA" id="ARBA00022777"/>
    </source>
</evidence>
<evidence type="ECO:0000313" key="18">
    <source>
        <dbReference type="Proteomes" id="UP001268683"/>
    </source>
</evidence>
<feature type="binding site" evidence="16">
    <location>
        <position position="133"/>
    </location>
    <ligand>
        <name>ATP</name>
        <dbReference type="ChEBI" id="CHEBI:30616"/>
    </ligand>
</feature>
<name>A0AA52ECT6_9PROT</name>
<protein>
    <recommendedName>
        <fullName evidence="15 16">Type III pantothenate kinase</fullName>
        <ecNumber evidence="6 16">2.7.1.33</ecNumber>
    </recommendedName>
    <alternativeName>
        <fullName evidence="16">PanK-III</fullName>
    </alternativeName>
    <alternativeName>
        <fullName evidence="16">Pantothenic acid kinase</fullName>
    </alternativeName>
</protein>
<comment type="caution">
    <text evidence="16">Lacks conserved residue(s) required for the propagation of feature annotation.</text>
</comment>
<sequence>MLLTIDAGNTNTVFALIEGSRIVERWRISTRDQRTYEEYMVWLSQLMDFHGHKASDIEGAIVATVVPPVEFPLTRLCKKFFKVDPLVVGRLGCDLGVSIEIDNPREVGADRLVNAVAGDGLYGGPVIIVDFGTATTFDVVGEGGAYLGGVICPGINLSLHALHQAAAKLPHIAVEAPMTGRVTGKNTLDAMQSGVFWGYVGLIEGIVTRLKKEHSEDMKVIATGGLATIFGPHTDLIDTVSSDLTLQGLRMIFERNQKSSI</sequence>
<reference evidence="17" key="1">
    <citation type="submission" date="2023-04" db="EMBL/GenBank/DDBJ databases">
        <title>Complete genome sequence of Temperatibacter marinus.</title>
        <authorList>
            <person name="Rong J.-C."/>
            <person name="Yi M.-L."/>
            <person name="Zhao Q."/>
        </authorList>
    </citation>
    <scope>NUCLEOTIDE SEQUENCE</scope>
    <source>
        <strain evidence="17">NBRC 110045</strain>
    </source>
</reference>
<evidence type="ECO:0000256" key="11">
    <source>
        <dbReference type="ARBA" id="ARBA00022840"/>
    </source>
</evidence>
<keyword evidence="12 16" id="KW-0630">Potassium</keyword>
<comment type="pathway">
    <text evidence="4 16">Cofactor biosynthesis; coenzyme A biosynthesis; CoA from (R)-pantothenate: step 1/5.</text>
</comment>
<feature type="binding site" evidence="16">
    <location>
        <position position="187"/>
    </location>
    <ligand>
        <name>substrate</name>
    </ligand>
</feature>
<dbReference type="GO" id="GO:0046872">
    <property type="term" value="F:metal ion binding"/>
    <property type="evidence" value="ECO:0007669"/>
    <property type="project" value="UniProtKB-KW"/>
</dbReference>
<evidence type="ECO:0000256" key="16">
    <source>
        <dbReference type="HAMAP-Rule" id="MF_01274"/>
    </source>
</evidence>
<feature type="binding site" evidence="16">
    <location>
        <begin position="6"/>
        <end position="13"/>
    </location>
    <ligand>
        <name>ATP</name>
        <dbReference type="ChEBI" id="CHEBI:30616"/>
    </ligand>
</feature>
<dbReference type="InterPro" id="IPR043129">
    <property type="entry name" value="ATPase_NBD"/>
</dbReference>
<dbReference type="GO" id="GO:0005524">
    <property type="term" value="F:ATP binding"/>
    <property type="evidence" value="ECO:0007669"/>
    <property type="project" value="UniProtKB-UniRule"/>
</dbReference>
<keyword evidence="8 16" id="KW-0808">Transferase</keyword>
<comment type="subunit">
    <text evidence="5 16">Homodimer.</text>
</comment>
<dbReference type="PANTHER" id="PTHR34265">
    <property type="entry name" value="TYPE III PANTOTHENATE KINASE"/>
    <property type="match status" value="1"/>
</dbReference>
<organism evidence="17 18">
    <name type="scientific">Temperatibacter marinus</name>
    <dbReference type="NCBI Taxonomy" id="1456591"/>
    <lineage>
        <taxon>Bacteria</taxon>
        <taxon>Pseudomonadati</taxon>
        <taxon>Pseudomonadota</taxon>
        <taxon>Alphaproteobacteria</taxon>
        <taxon>Kordiimonadales</taxon>
        <taxon>Temperatibacteraceae</taxon>
        <taxon>Temperatibacter</taxon>
    </lineage>
</organism>
<evidence type="ECO:0000256" key="14">
    <source>
        <dbReference type="ARBA" id="ARBA00038036"/>
    </source>
</evidence>
<comment type="function">
    <text evidence="16">Catalyzes the phosphorylation of pantothenate (Pan), the first step in CoA biosynthesis.</text>
</comment>
<keyword evidence="16" id="KW-0479">Metal-binding</keyword>
<evidence type="ECO:0000256" key="6">
    <source>
        <dbReference type="ARBA" id="ARBA00012102"/>
    </source>
</evidence>
<dbReference type="NCBIfam" id="NF009855">
    <property type="entry name" value="PRK13321.1"/>
    <property type="match status" value="1"/>
</dbReference>
<feature type="active site" description="Proton acceptor" evidence="16">
    <location>
        <position position="110"/>
    </location>
</feature>
<evidence type="ECO:0000256" key="9">
    <source>
        <dbReference type="ARBA" id="ARBA00022741"/>
    </source>
</evidence>
<evidence type="ECO:0000256" key="3">
    <source>
        <dbReference type="ARBA" id="ARBA00004496"/>
    </source>
</evidence>
<comment type="cofactor">
    <cofactor evidence="2">
        <name>K(+)</name>
        <dbReference type="ChEBI" id="CHEBI:29103"/>
    </cofactor>
</comment>
<dbReference type="InterPro" id="IPR004619">
    <property type="entry name" value="Type_III_PanK"/>
</dbReference>
<dbReference type="EC" id="2.7.1.33" evidence="6 16"/>
<gene>
    <name evidence="16" type="primary">coaX</name>
    <name evidence="17" type="ORF">QGN29_12655</name>
</gene>
<dbReference type="NCBIfam" id="NF009844">
    <property type="entry name" value="PRK13318.1-2"/>
    <property type="match status" value="1"/>
</dbReference>
<comment type="subcellular location">
    <subcellularLocation>
        <location evidence="3 16">Cytoplasm</location>
    </subcellularLocation>
</comment>
<dbReference type="HAMAP" id="MF_01274">
    <property type="entry name" value="Pantothen_kinase_3"/>
    <property type="match status" value="1"/>
</dbReference>